<dbReference type="PROSITE" id="PS00678">
    <property type="entry name" value="WD_REPEATS_1"/>
    <property type="match status" value="1"/>
</dbReference>
<feature type="repeat" description="WD" evidence="4">
    <location>
        <begin position="79"/>
        <end position="121"/>
    </location>
</feature>
<dbReference type="Pfam" id="PF00400">
    <property type="entry name" value="WD40"/>
    <property type="match status" value="2"/>
</dbReference>
<dbReference type="PANTHER" id="PTHR22889:SF0">
    <property type="entry name" value="WD REPEAT-CONTAINING PROTEIN 89"/>
    <property type="match status" value="1"/>
</dbReference>
<feature type="compositionally biased region" description="Acidic residues" evidence="5">
    <location>
        <begin position="407"/>
        <end position="416"/>
    </location>
</feature>
<dbReference type="InterPro" id="IPR015943">
    <property type="entry name" value="WD40/YVTN_repeat-like_dom_sf"/>
</dbReference>
<dbReference type="InterPro" id="IPR039328">
    <property type="entry name" value="WDR89"/>
</dbReference>
<reference evidence="6" key="1">
    <citation type="submission" date="2022-03" db="EMBL/GenBank/DDBJ databases">
        <authorList>
            <person name="Martin H S."/>
        </authorList>
    </citation>
    <scope>NUCLEOTIDE SEQUENCE</scope>
</reference>
<evidence type="ECO:0000256" key="1">
    <source>
        <dbReference type="ARBA" id="ARBA00021125"/>
    </source>
</evidence>
<evidence type="ECO:0000256" key="3">
    <source>
        <dbReference type="ARBA" id="ARBA00022737"/>
    </source>
</evidence>
<feature type="compositionally biased region" description="Basic and acidic residues" evidence="5">
    <location>
        <begin position="388"/>
        <end position="398"/>
    </location>
</feature>
<dbReference type="InterPro" id="IPR036322">
    <property type="entry name" value="WD40_repeat_dom_sf"/>
</dbReference>
<dbReference type="PANTHER" id="PTHR22889">
    <property type="entry name" value="WD REPEAT-CONTAINING PROTEIN 89"/>
    <property type="match status" value="1"/>
</dbReference>
<keyword evidence="2 4" id="KW-0853">WD repeat</keyword>
<organism evidence="6 7">
    <name type="scientific">Iphiclides podalirius</name>
    <name type="common">scarce swallowtail</name>
    <dbReference type="NCBI Taxonomy" id="110791"/>
    <lineage>
        <taxon>Eukaryota</taxon>
        <taxon>Metazoa</taxon>
        <taxon>Ecdysozoa</taxon>
        <taxon>Arthropoda</taxon>
        <taxon>Hexapoda</taxon>
        <taxon>Insecta</taxon>
        <taxon>Pterygota</taxon>
        <taxon>Neoptera</taxon>
        <taxon>Endopterygota</taxon>
        <taxon>Lepidoptera</taxon>
        <taxon>Glossata</taxon>
        <taxon>Ditrysia</taxon>
        <taxon>Papilionoidea</taxon>
        <taxon>Papilionidae</taxon>
        <taxon>Papilioninae</taxon>
        <taxon>Iphiclides</taxon>
    </lineage>
</organism>
<name>A0ABN8HX64_9NEOP</name>
<dbReference type="InterPro" id="IPR001680">
    <property type="entry name" value="WD40_rpt"/>
</dbReference>
<evidence type="ECO:0000256" key="2">
    <source>
        <dbReference type="ARBA" id="ARBA00022574"/>
    </source>
</evidence>
<sequence>MTDIVENEEVDKDTIDEIGIEQQFYKKYELLTETTVSNKKAYINKITGTKSLKYSITLPDNSIEVYELSNSALTRTCRLTGHEKKVTEVVFNPNDDNMLFSSSEDGIVKMWDTRAGGSFVHDYKDEEELMVRPYECMDVSHNGRVLCAGSQLVEEDAFLVFWDQRATKPLGGYWNSHTEDVTQVKFHKEKMEILATGSIDGLVNVFDITEQTEEDALTYSLNLGTALDRIAWLDHELAACTTQAHELQLWNLATGDRLSAHNRDDVARGIKRSRADDCYLVDAFLSAEGAPVLLAGSYGGCEDTLRSVRVVGRRLHPRTNFAGNRQIVHTCWYDRERDMLLTAGEAGVISVWRGLRCDREMEVEVEPDSVEEGPFAVDRAQPAPAHSSHGEPDKRPDSRPSSPPASEPDDQPDEPPDGQPEKDASGRPDSPPSEEQQHVDAVEGDAPPGKLSAAQEKLHANRHQPY</sequence>
<gene>
    <name evidence="6" type="ORF">IPOD504_LOCUS4071</name>
</gene>
<evidence type="ECO:0000313" key="7">
    <source>
        <dbReference type="Proteomes" id="UP000837857"/>
    </source>
</evidence>
<keyword evidence="3" id="KW-0677">Repeat</keyword>
<dbReference type="SUPFAM" id="SSF50978">
    <property type="entry name" value="WD40 repeat-like"/>
    <property type="match status" value="1"/>
</dbReference>
<feature type="repeat" description="WD" evidence="4">
    <location>
        <begin position="174"/>
        <end position="216"/>
    </location>
</feature>
<accession>A0ABN8HX64</accession>
<evidence type="ECO:0000256" key="5">
    <source>
        <dbReference type="SAM" id="MobiDB-lite"/>
    </source>
</evidence>
<dbReference type="SMART" id="SM00320">
    <property type="entry name" value="WD40"/>
    <property type="match status" value="3"/>
</dbReference>
<dbReference type="PROSITE" id="PS50294">
    <property type="entry name" value="WD_REPEATS_REGION"/>
    <property type="match status" value="1"/>
</dbReference>
<proteinExistence type="predicted"/>
<protein>
    <recommendedName>
        <fullName evidence="1">WD repeat-containing protein 89</fullName>
    </recommendedName>
</protein>
<feature type="non-terminal residue" evidence="6">
    <location>
        <position position="466"/>
    </location>
</feature>
<evidence type="ECO:0000313" key="6">
    <source>
        <dbReference type="EMBL" id="CAH2042757.1"/>
    </source>
</evidence>
<dbReference type="Gene3D" id="2.130.10.10">
    <property type="entry name" value="YVTN repeat-like/Quinoprotein amine dehydrogenase"/>
    <property type="match status" value="2"/>
</dbReference>
<dbReference type="InterPro" id="IPR019775">
    <property type="entry name" value="WD40_repeat_CS"/>
</dbReference>
<keyword evidence="7" id="KW-1185">Reference proteome</keyword>
<feature type="region of interest" description="Disordered" evidence="5">
    <location>
        <begin position="380"/>
        <end position="466"/>
    </location>
</feature>
<evidence type="ECO:0000256" key="4">
    <source>
        <dbReference type="PROSITE-ProRule" id="PRU00221"/>
    </source>
</evidence>
<dbReference type="PROSITE" id="PS50082">
    <property type="entry name" value="WD_REPEATS_2"/>
    <property type="match status" value="2"/>
</dbReference>
<dbReference type="EMBL" id="OW152826">
    <property type="protein sequence ID" value="CAH2042757.1"/>
    <property type="molecule type" value="Genomic_DNA"/>
</dbReference>
<dbReference type="Proteomes" id="UP000837857">
    <property type="component" value="Chromosome 14"/>
</dbReference>